<dbReference type="GO" id="GO:0009086">
    <property type="term" value="P:methionine biosynthetic process"/>
    <property type="evidence" value="ECO:0007669"/>
    <property type="project" value="UniProtKB-KW"/>
</dbReference>
<comment type="pathway">
    <text evidence="2 12">One-carbon metabolism; tetrahydrofolate interconversion.</text>
</comment>
<evidence type="ECO:0000256" key="7">
    <source>
        <dbReference type="ARBA" id="ARBA00023002"/>
    </source>
</evidence>
<evidence type="ECO:0000256" key="6">
    <source>
        <dbReference type="ARBA" id="ARBA00022827"/>
    </source>
</evidence>
<dbReference type="CDD" id="cd00537">
    <property type="entry name" value="MTHFR"/>
    <property type="match status" value="1"/>
</dbReference>
<dbReference type="InterPro" id="IPR029041">
    <property type="entry name" value="FAD-linked_oxidoreductase-like"/>
</dbReference>
<evidence type="ECO:0000256" key="10">
    <source>
        <dbReference type="ARBA" id="ARBA00034478"/>
    </source>
</evidence>
<dbReference type="GO" id="GO:0071949">
    <property type="term" value="F:FAD binding"/>
    <property type="evidence" value="ECO:0007669"/>
    <property type="project" value="TreeGrafter"/>
</dbReference>
<sequence>MHKPIFSLEVFPPKRDAPIGTIYDALDGLEGLKPDFISVTYGHGTHADRTATARIANTIRQDYQIPTVAHLTALYSDTERIDEALDLFEKAKVGGVLALRGDHLDGCEPVGVFNHASDLITYIRERKPDLKILAACYPEGHTESESLDEDIIHLKAKVDAGASHLISQLFYDNADFYRFLEKARAAGITVPIEAGIMPVTSAKSVYSMASKNNTRIPKAVTAMLDKWGDDLPSLRAAGINFAAQQITNLVANDVDGIHLYTMNRAATARRIWHDVQPLFSNNLEQ</sequence>
<dbReference type="PANTHER" id="PTHR45754">
    <property type="entry name" value="METHYLENETETRAHYDROFOLATE REDUCTASE"/>
    <property type="match status" value="1"/>
</dbReference>
<evidence type="ECO:0000256" key="12">
    <source>
        <dbReference type="RuleBase" id="RU003862"/>
    </source>
</evidence>
<dbReference type="NCBIfam" id="TIGR00676">
    <property type="entry name" value="fadh2"/>
    <property type="match status" value="1"/>
</dbReference>
<dbReference type="GO" id="GO:0035999">
    <property type="term" value="P:tetrahydrofolate interconversion"/>
    <property type="evidence" value="ECO:0007669"/>
    <property type="project" value="UniProtKB-UniPathway"/>
</dbReference>
<comment type="cofactor">
    <cofactor evidence="1 12">
        <name>FAD</name>
        <dbReference type="ChEBI" id="CHEBI:57692"/>
    </cofactor>
</comment>
<dbReference type="GO" id="GO:0005829">
    <property type="term" value="C:cytosol"/>
    <property type="evidence" value="ECO:0007669"/>
    <property type="project" value="InterPro"/>
</dbReference>
<evidence type="ECO:0000256" key="11">
    <source>
        <dbReference type="ARBA" id="ARBA00048628"/>
    </source>
</evidence>
<evidence type="ECO:0000313" key="13">
    <source>
        <dbReference type="EMBL" id="RSX53798.1"/>
    </source>
</evidence>
<evidence type="ECO:0000256" key="1">
    <source>
        <dbReference type="ARBA" id="ARBA00001974"/>
    </source>
</evidence>
<dbReference type="EC" id="1.5.1.54" evidence="12"/>
<dbReference type="UniPathway" id="UPA00193"/>
<comment type="caution">
    <text evidence="13">The sequence shown here is derived from an EMBL/GenBank/DDBJ whole genome shotgun (WGS) entry which is preliminary data.</text>
</comment>
<evidence type="ECO:0000256" key="2">
    <source>
        <dbReference type="ARBA" id="ARBA00004777"/>
    </source>
</evidence>
<evidence type="ECO:0000256" key="9">
    <source>
        <dbReference type="ARBA" id="ARBA00023167"/>
    </source>
</evidence>
<comment type="pathway">
    <text evidence="10">Amino-acid biosynthesis; L-methionine biosynthesis via de novo pathway.</text>
</comment>
<gene>
    <name evidence="13" type="ORF">D2E25_0104</name>
</gene>
<keyword evidence="9" id="KW-0486">Methionine biosynthesis</keyword>
<proteinExistence type="inferred from homology"/>
<evidence type="ECO:0000256" key="4">
    <source>
        <dbReference type="ARBA" id="ARBA00022605"/>
    </source>
</evidence>
<dbReference type="AlphaFoldDB" id="A0A430FM37"/>
<dbReference type="InterPro" id="IPR004620">
    <property type="entry name" value="MTHF_reductase_bac"/>
</dbReference>
<evidence type="ECO:0000256" key="8">
    <source>
        <dbReference type="ARBA" id="ARBA00023027"/>
    </source>
</evidence>
<dbReference type="EMBL" id="QXGL01000001">
    <property type="protein sequence ID" value="RSX53798.1"/>
    <property type="molecule type" value="Genomic_DNA"/>
</dbReference>
<keyword evidence="6 12" id="KW-0274">FAD</keyword>
<dbReference type="SUPFAM" id="SSF51730">
    <property type="entry name" value="FAD-linked oxidoreductase"/>
    <property type="match status" value="1"/>
</dbReference>
<dbReference type="RefSeq" id="WP_125979115.1">
    <property type="nucleotide sequence ID" value="NZ_QXGL01000001.1"/>
</dbReference>
<dbReference type="Pfam" id="PF02219">
    <property type="entry name" value="MTHFR"/>
    <property type="match status" value="1"/>
</dbReference>
<keyword evidence="14" id="KW-1185">Reference proteome</keyword>
<protein>
    <recommendedName>
        <fullName evidence="12">Methylenetetrahydrofolate reductase</fullName>
        <ecNumber evidence="12">1.5.1.54</ecNumber>
    </recommendedName>
</protein>
<organism evidence="13 14">
    <name type="scientific">Bifidobacterium goeldii</name>
    <dbReference type="NCBI Taxonomy" id="2306975"/>
    <lineage>
        <taxon>Bacteria</taxon>
        <taxon>Bacillati</taxon>
        <taxon>Actinomycetota</taxon>
        <taxon>Actinomycetes</taxon>
        <taxon>Bifidobacteriales</taxon>
        <taxon>Bifidobacteriaceae</taxon>
        <taxon>Bifidobacterium</taxon>
    </lineage>
</organism>
<evidence type="ECO:0000256" key="3">
    <source>
        <dbReference type="ARBA" id="ARBA00006743"/>
    </source>
</evidence>
<dbReference type="OrthoDB" id="9812555at2"/>
<keyword evidence="7 12" id="KW-0560">Oxidoreductase</keyword>
<name>A0A430FM37_9BIFI</name>
<dbReference type="GO" id="GO:0106312">
    <property type="term" value="F:methylenetetrahydrofolate reductase (NADH) activity"/>
    <property type="evidence" value="ECO:0007669"/>
    <property type="project" value="UniProtKB-EC"/>
</dbReference>
<dbReference type="PANTHER" id="PTHR45754:SF3">
    <property type="entry name" value="METHYLENETETRAHYDROFOLATE REDUCTASE (NADPH)"/>
    <property type="match status" value="1"/>
</dbReference>
<evidence type="ECO:0000313" key="14">
    <source>
        <dbReference type="Proteomes" id="UP000287533"/>
    </source>
</evidence>
<evidence type="ECO:0000256" key="5">
    <source>
        <dbReference type="ARBA" id="ARBA00022630"/>
    </source>
</evidence>
<keyword evidence="8" id="KW-0520">NAD</keyword>
<dbReference type="InterPro" id="IPR003171">
    <property type="entry name" value="Mehydrof_redctse-like"/>
</dbReference>
<dbReference type="Proteomes" id="UP000287533">
    <property type="component" value="Unassembled WGS sequence"/>
</dbReference>
<keyword evidence="5 12" id="KW-0285">Flavoprotein</keyword>
<keyword evidence="4" id="KW-0028">Amino-acid biosynthesis</keyword>
<dbReference type="Gene3D" id="3.20.20.220">
    <property type="match status" value="1"/>
</dbReference>
<accession>A0A430FM37</accession>
<reference evidence="13 14" key="1">
    <citation type="submission" date="2018-09" db="EMBL/GenBank/DDBJ databases">
        <title>Characterization of the phylogenetic diversity of five novel species belonging to the genus Bifidobacterium.</title>
        <authorList>
            <person name="Lugli G.A."/>
            <person name="Duranti S."/>
            <person name="Milani C."/>
        </authorList>
    </citation>
    <scope>NUCLEOTIDE SEQUENCE [LARGE SCALE GENOMIC DNA]</scope>
    <source>
        <strain evidence="13 14">2034B</strain>
    </source>
</reference>
<comment type="catalytic activity">
    <reaction evidence="11">
        <text>(6S)-5-methyl-5,6,7,8-tetrahydrofolate + NAD(+) = (6R)-5,10-methylene-5,6,7,8-tetrahydrofolate + NADH + H(+)</text>
        <dbReference type="Rhea" id="RHEA:19821"/>
        <dbReference type="ChEBI" id="CHEBI:15378"/>
        <dbReference type="ChEBI" id="CHEBI:15636"/>
        <dbReference type="ChEBI" id="CHEBI:18608"/>
        <dbReference type="ChEBI" id="CHEBI:57540"/>
        <dbReference type="ChEBI" id="CHEBI:57945"/>
        <dbReference type="EC" id="1.5.1.54"/>
    </reaction>
    <physiologicalReaction direction="right-to-left" evidence="11">
        <dbReference type="Rhea" id="RHEA:19823"/>
    </physiologicalReaction>
</comment>
<comment type="similarity">
    <text evidence="3 12">Belongs to the methylenetetrahydrofolate reductase family.</text>
</comment>